<dbReference type="UniPathway" id="UPA00035">
    <property type="reaction ID" value="UER00042"/>
</dbReference>
<evidence type="ECO:0000256" key="6">
    <source>
        <dbReference type="ARBA" id="ARBA00022605"/>
    </source>
</evidence>
<evidence type="ECO:0000256" key="9">
    <source>
        <dbReference type="ARBA" id="ARBA00023235"/>
    </source>
</evidence>
<organism evidence="12 13">
    <name type="scientific">Aquisalibacillus elongatus</name>
    <dbReference type="NCBI Taxonomy" id="485577"/>
    <lineage>
        <taxon>Bacteria</taxon>
        <taxon>Bacillati</taxon>
        <taxon>Bacillota</taxon>
        <taxon>Bacilli</taxon>
        <taxon>Bacillales</taxon>
        <taxon>Bacillaceae</taxon>
        <taxon>Aquisalibacillus</taxon>
    </lineage>
</organism>
<keyword evidence="7 10" id="KW-0822">Tryptophan biosynthesis</keyword>
<accession>A0A3N5BU07</accession>
<comment type="caution">
    <text evidence="12">The sequence shown here is derived from an EMBL/GenBank/DDBJ whole genome shotgun (WGS) entry which is preliminary data.</text>
</comment>
<dbReference type="InterPro" id="IPR001240">
    <property type="entry name" value="PRAI_dom"/>
</dbReference>
<protein>
    <recommendedName>
        <fullName evidence="5 10">N-(5'-phosphoribosyl)anthranilate isomerase</fullName>
        <shortName evidence="10">PRAI</shortName>
        <ecNumber evidence="4 10">5.3.1.24</ecNumber>
    </recommendedName>
</protein>
<evidence type="ECO:0000256" key="2">
    <source>
        <dbReference type="ARBA" id="ARBA00004664"/>
    </source>
</evidence>
<dbReference type="InterPro" id="IPR013785">
    <property type="entry name" value="Aldolase_TIM"/>
</dbReference>
<dbReference type="FunFam" id="3.20.20.70:FF:000075">
    <property type="entry name" value="Tryptophan biosynthesis protein TRP1"/>
    <property type="match status" value="1"/>
</dbReference>
<dbReference type="AlphaFoldDB" id="A0A3N5BU07"/>
<keyword evidence="9 10" id="KW-0413">Isomerase</keyword>
<evidence type="ECO:0000313" key="13">
    <source>
        <dbReference type="Proteomes" id="UP000276443"/>
    </source>
</evidence>
<feature type="domain" description="N-(5'phosphoribosyl) anthranilate isomerase (PRAI)" evidence="11">
    <location>
        <begin position="4"/>
        <end position="197"/>
    </location>
</feature>
<dbReference type="Gene3D" id="3.20.20.70">
    <property type="entry name" value="Aldolase class I"/>
    <property type="match status" value="1"/>
</dbReference>
<dbReference type="NCBIfam" id="NF002298">
    <property type="entry name" value="PRK01222.1-4"/>
    <property type="match status" value="1"/>
</dbReference>
<dbReference type="GO" id="GO:0004640">
    <property type="term" value="F:phosphoribosylanthranilate isomerase activity"/>
    <property type="evidence" value="ECO:0007669"/>
    <property type="project" value="UniProtKB-UniRule"/>
</dbReference>
<name>A0A3N5BU07_9BACI</name>
<comment type="similarity">
    <text evidence="3 10">Belongs to the TrpF family.</text>
</comment>
<dbReference type="InterPro" id="IPR044643">
    <property type="entry name" value="TrpF_fam"/>
</dbReference>
<evidence type="ECO:0000313" key="12">
    <source>
        <dbReference type="EMBL" id="RPF53268.1"/>
    </source>
</evidence>
<evidence type="ECO:0000259" key="11">
    <source>
        <dbReference type="Pfam" id="PF00697"/>
    </source>
</evidence>
<dbReference type="PANTHER" id="PTHR42894">
    <property type="entry name" value="N-(5'-PHOSPHORIBOSYL)ANTHRANILATE ISOMERASE"/>
    <property type="match status" value="1"/>
</dbReference>
<proteinExistence type="inferred from homology"/>
<evidence type="ECO:0000256" key="10">
    <source>
        <dbReference type="HAMAP-Rule" id="MF_00135"/>
    </source>
</evidence>
<evidence type="ECO:0000256" key="3">
    <source>
        <dbReference type="ARBA" id="ARBA00007571"/>
    </source>
</evidence>
<evidence type="ECO:0000256" key="4">
    <source>
        <dbReference type="ARBA" id="ARBA00012572"/>
    </source>
</evidence>
<comment type="catalytic activity">
    <reaction evidence="1 10">
        <text>N-(5-phospho-beta-D-ribosyl)anthranilate = 1-(2-carboxyphenylamino)-1-deoxy-D-ribulose 5-phosphate</text>
        <dbReference type="Rhea" id="RHEA:21540"/>
        <dbReference type="ChEBI" id="CHEBI:18277"/>
        <dbReference type="ChEBI" id="CHEBI:58613"/>
        <dbReference type="EC" id="5.3.1.24"/>
    </reaction>
</comment>
<evidence type="ECO:0000256" key="5">
    <source>
        <dbReference type="ARBA" id="ARBA00022272"/>
    </source>
</evidence>
<evidence type="ECO:0000256" key="7">
    <source>
        <dbReference type="ARBA" id="ARBA00022822"/>
    </source>
</evidence>
<dbReference type="EMBL" id="RKRF01000009">
    <property type="protein sequence ID" value="RPF53268.1"/>
    <property type="molecule type" value="Genomic_DNA"/>
</dbReference>
<dbReference type="PANTHER" id="PTHR42894:SF1">
    <property type="entry name" value="N-(5'-PHOSPHORIBOSYL)ANTHRANILATE ISOMERASE"/>
    <property type="match status" value="1"/>
</dbReference>
<evidence type="ECO:0000256" key="8">
    <source>
        <dbReference type="ARBA" id="ARBA00023141"/>
    </source>
</evidence>
<dbReference type="InterPro" id="IPR011060">
    <property type="entry name" value="RibuloseP-bd_barrel"/>
</dbReference>
<keyword evidence="8 10" id="KW-0057">Aromatic amino acid biosynthesis</keyword>
<evidence type="ECO:0000256" key="1">
    <source>
        <dbReference type="ARBA" id="ARBA00001164"/>
    </source>
</evidence>
<dbReference type="HAMAP" id="MF_00135">
    <property type="entry name" value="PRAI"/>
    <property type="match status" value="1"/>
</dbReference>
<dbReference type="NCBIfam" id="NF002300">
    <property type="entry name" value="PRK01222.1-7"/>
    <property type="match status" value="1"/>
</dbReference>
<dbReference type="Pfam" id="PF00697">
    <property type="entry name" value="PRAI"/>
    <property type="match status" value="1"/>
</dbReference>
<dbReference type="GO" id="GO:0000162">
    <property type="term" value="P:L-tryptophan biosynthetic process"/>
    <property type="evidence" value="ECO:0007669"/>
    <property type="project" value="UniProtKB-UniRule"/>
</dbReference>
<dbReference type="OrthoDB" id="9786954at2"/>
<sequence>MTQVKICGVQDPLHAEAAAHAGADAIGLVFAPSKRQVSIEKARDISSAVPKHVKKVGVFVNTDPEELVRIKEEVGLDFVQLHGDETPEFCRHLSIPYIKALSITTEQDLKKLEQYEADYMLLDSGNGPARGGNGTTFDWSLLKQISIDPSQFILAGGLHEENVQEAIEQTNPTMVDVSSGVETNSVKDPKKIKQFIERVKERS</sequence>
<dbReference type="CDD" id="cd00405">
    <property type="entry name" value="PRAI"/>
    <property type="match status" value="1"/>
</dbReference>
<dbReference type="Proteomes" id="UP000276443">
    <property type="component" value="Unassembled WGS sequence"/>
</dbReference>
<keyword evidence="13" id="KW-1185">Reference proteome</keyword>
<dbReference type="EC" id="5.3.1.24" evidence="4 10"/>
<gene>
    <name evidence="10" type="primary">trpF</name>
    <name evidence="12" type="ORF">EDC24_1765</name>
</gene>
<dbReference type="RefSeq" id="WP_124221695.1">
    <property type="nucleotide sequence ID" value="NZ_RKRF01000009.1"/>
</dbReference>
<reference evidence="12 13" key="1">
    <citation type="submission" date="2018-11" db="EMBL/GenBank/DDBJ databases">
        <title>Genomic Encyclopedia of Type Strains, Phase IV (KMG-IV): sequencing the most valuable type-strain genomes for metagenomic binning, comparative biology and taxonomic classification.</title>
        <authorList>
            <person name="Goeker M."/>
        </authorList>
    </citation>
    <scope>NUCLEOTIDE SEQUENCE [LARGE SCALE GENOMIC DNA]</scope>
    <source>
        <strain evidence="12 13">DSM 18090</strain>
    </source>
</reference>
<comment type="pathway">
    <text evidence="2 10">Amino-acid biosynthesis; L-tryptophan biosynthesis; L-tryptophan from chorismate: step 3/5.</text>
</comment>
<dbReference type="SUPFAM" id="SSF51366">
    <property type="entry name" value="Ribulose-phoshate binding barrel"/>
    <property type="match status" value="1"/>
</dbReference>
<keyword evidence="6 10" id="KW-0028">Amino-acid biosynthesis</keyword>